<dbReference type="SUPFAM" id="SSF51206">
    <property type="entry name" value="cAMP-binding domain-like"/>
    <property type="match status" value="1"/>
</dbReference>
<dbReference type="EMBL" id="WNXC01000001">
    <property type="protein sequence ID" value="MBB2147748.1"/>
    <property type="molecule type" value="Genomic_DNA"/>
</dbReference>
<dbReference type="CDD" id="cd00038">
    <property type="entry name" value="CAP_ED"/>
    <property type="match status" value="1"/>
</dbReference>
<dbReference type="RefSeq" id="WP_182953064.1">
    <property type="nucleotide sequence ID" value="NZ_WNXC01000001.1"/>
</dbReference>
<dbReference type="Pfam" id="PF00027">
    <property type="entry name" value="cNMP_binding"/>
    <property type="match status" value="1"/>
</dbReference>
<dbReference type="InterPro" id="IPR014710">
    <property type="entry name" value="RmlC-like_jellyroll"/>
</dbReference>
<protein>
    <submittedName>
        <fullName evidence="2">Cyclic nucleotide-binding domain-containing protein</fullName>
    </submittedName>
</protein>
<gene>
    <name evidence="2" type="ORF">GM920_02370</name>
</gene>
<dbReference type="InterPro" id="IPR000595">
    <property type="entry name" value="cNMP-bd_dom"/>
</dbReference>
<dbReference type="Proteomes" id="UP000636110">
    <property type="component" value="Unassembled WGS sequence"/>
</dbReference>
<dbReference type="InterPro" id="IPR018490">
    <property type="entry name" value="cNMP-bd_dom_sf"/>
</dbReference>
<evidence type="ECO:0000313" key="3">
    <source>
        <dbReference type="Proteomes" id="UP000636110"/>
    </source>
</evidence>
<dbReference type="Gene3D" id="2.60.120.10">
    <property type="entry name" value="Jelly Rolls"/>
    <property type="match status" value="1"/>
</dbReference>
<evidence type="ECO:0000313" key="2">
    <source>
        <dbReference type="EMBL" id="MBB2147748.1"/>
    </source>
</evidence>
<organism evidence="2 3">
    <name type="scientific">Pedobacter gandavensis</name>
    <dbReference type="NCBI Taxonomy" id="2679963"/>
    <lineage>
        <taxon>Bacteria</taxon>
        <taxon>Pseudomonadati</taxon>
        <taxon>Bacteroidota</taxon>
        <taxon>Sphingobacteriia</taxon>
        <taxon>Sphingobacteriales</taxon>
        <taxon>Sphingobacteriaceae</taxon>
        <taxon>Pedobacter</taxon>
    </lineage>
</organism>
<reference evidence="2 3" key="1">
    <citation type="submission" date="2019-11" db="EMBL/GenBank/DDBJ databases">
        <title>Description of Pedobacter sp. LMG 31462T.</title>
        <authorList>
            <person name="Carlier A."/>
            <person name="Qi S."/>
            <person name="Vandamme P."/>
        </authorList>
    </citation>
    <scope>NUCLEOTIDE SEQUENCE [LARGE SCALE GENOMIC DNA]</scope>
    <source>
        <strain evidence="2 3">LMG 31462</strain>
    </source>
</reference>
<keyword evidence="3" id="KW-1185">Reference proteome</keyword>
<name>A0ABR6ETK4_9SPHI</name>
<feature type="domain" description="Cyclic nucleotide-binding" evidence="1">
    <location>
        <begin position="31"/>
        <end position="116"/>
    </location>
</feature>
<comment type="caution">
    <text evidence="2">The sequence shown here is derived from an EMBL/GenBank/DDBJ whole genome shotgun (WGS) entry which is preliminary data.</text>
</comment>
<accession>A0ABR6ETK4</accession>
<sequence>MYPVLLQHIHQYLPLNETEEKAIVQHFKVLQLKKKSVIFDAGQVCKGNYFVAKGCLRMYFFDEKGIEHTTQFAIENWWISDYTSLALHKNSDFFLQAVEDSTVLVLERAVEDALFEQVPKLERYFRLLLQRAYGASQQLVKYNHTLSKEAHYRHFSKSFPDFVQRIPQYMLASFLRFTPEFLSKIRAKKDKPIS</sequence>
<proteinExistence type="predicted"/>
<evidence type="ECO:0000259" key="1">
    <source>
        <dbReference type="Pfam" id="PF00027"/>
    </source>
</evidence>